<dbReference type="HOGENOM" id="CLU_1488692_0_0_1"/>
<reference evidence="2 3" key="1">
    <citation type="journal article" date="2011" name="Genome Res.">
        <title>Comparative genomics of citric-acid-producing Aspergillus niger ATCC 1015 versus enzyme-producing CBS 513.88.</title>
        <authorList>
            <person name="Andersen M.R."/>
            <person name="Salazar M.P."/>
            <person name="Schaap P.J."/>
            <person name="van de Vondervoort P.J."/>
            <person name="Culley D."/>
            <person name="Thykaer J."/>
            <person name="Frisvad J.C."/>
            <person name="Nielsen K.F."/>
            <person name="Albang R."/>
            <person name="Albermann K."/>
            <person name="Berka R.M."/>
            <person name="Braus G.H."/>
            <person name="Braus-Stromeyer S.A."/>
            <person name="Corrochano L.M."/>
            <person name="Dai Z."/>
            <person name="van Dijck P.W."/>
            <person name="Hofmann G."/>
            <person name="Lasure L.L."/>
            <person name="Magnuson J.K."/>
            <person name="Menke H."/>
            <person name="Meijer M."/>
            <person name="Meijer S.L."/>
            <person name="Nielsen J.B."/>
            <person name="Nielsen M.L."/>
            <person name="van Ooyen A.J."/>
            <person name="Pel H.J."/>
            <person name="Poulsen L."/>
            <person name="Samson R.A."/>
            <person name="Stam H."/>
            <person name="Tsang A."/>
            <person name="van den Brink J.M."/>
            <person name="Atkins A."/>
            <person name="Aerts A."/>
            <person name="Shapiro H."/>
            <person name="Pangilinan J."/>
            <person name="Salamov A."/>
            <person name="Lou Y."/>
            <person name="Lindquist E."/>
            <person name="Lucas S."/>
            <person name="Grimwood J."/>
            <person name="Grigoriev I.V."/>
            <person name="Kubicek C.P."/>
            <person name="Martinez D."/>
            <person name="van Peij N.N."/>
            <person name="Roubos J.A."/>
            <person name="Nielsen J."/>
            <person name="Baker S.E."/>
        </authorList>
    </citation>
    <scope>NUCLEOTIDE SEQUENCE [LARGE SCALE GENOMIC DNA]</scope>
    <source>
        <strain evidence="3">ATCC 1015 / CBS 113.46 / FGSC A1144 / LSHB Ac4 / NCTC 3858a / NRRL 328 / USDA 3528.7</strain>
    </source>
</reference>
<dbReference type="AlphaFoldDB" id="G3Y440"/>
<sequence>MYSPRLIIELDKISGRCICCDLALAGVSQEMEERKGGTAVWLLKFNPPTQHLRNAQSPRGTAGSGKPGFGPQNKDETPFPLEGFQGTCQGPSRDFSGTGPTGRSWQAGGPTHTVEKTSSFLCAPLLACILICSGQTIGRGQSLFSGHGSLSSAPWPSARPFFAHSDLTIGMANNTVPWDFR</sequence>
<comment type="caution">
    <text evidence="2">The sequence shown here is derived from an EMBL/GenBank/DDBJ whole genome shotgun (WGS) entry which is preliminary data.</text>
</comment>
<dbReference type="EMBL" id="ACJE01000012">
    <property type="protein sequence ID" value="EHA22217.1"/>
    <property type="molecule type" value="Genomic_DNA"/>
</dbReference>
<protein>
    <submittedName>
        <fullName evidence="2">Uncharacterized protein</fullName>
    </submittedName>
</protein>
<organism evidence="2 3">
    <name type="scientific">Aspergillus niger (strain ATCC 1015 / CBS 113.46 / FGSC A1144 / LSHB Ac4 / NCTC 3858a / NRRL 328 / USDA 3528.7)</name>
    <dbReference type="NCBI Taxonomy" id="380704"/>
    <lineage>
        <taxon>Eukaryota</taxon>
        <taxon>Fungi</taxon>
        <taxon>Dikarya</taxon>
        <taxon>Ascomycota</taxon>
        <taxon>Pezizomycotina</taxon>
        <taxon>Eurotiomycetes</taxon>
        <taxon>Eurotiomycetidae</taxon>
        <taxon>Eurotiales</taxon>
        <taxon>Aspergillaceae</taxon>
        <taxon>Aspergillus</taxon>
        <taxon>Aspergillus subgen. Circumdati</taxon>
    </lineage>
</organism>
<gene>
    <name evidence="2" type="ORF">ASPNIDRAFT_44987</name>
</gene>
<dbReference type="Proteomes" id="UP000009038">
    <property type="component" value="Unassembled WGS sequence"/>
</dbReference>
<evidence type="ECO:0000313" key="2">
    <source>
        <dbReference type="EMBL" id="EHA22217.1"/>
    </source>
</evidence>
<evidence type="ECO:0000256" key="1">
    <source>
        <dbReference type="SAM" id="MobiDB-lite"/>
    </source>
</evidence>
<dbReference type="VEuPathDB" id="FungiDB:ASPNIDRAFT2_44987"/>
<feature type="region of interest" description="Disordered" evidence="1">
    <location>
        <begin position="51"/>
        <end position="77"/>
    </location>
</feature>
<proteinExistence type="predicted"/>
<accession>G3Y440</accession>
<name>G3Y440_ASPNA</name>
<evidence type="ECO:0000313" key="3">
    <source>
        <dbReference type="Proteomes" id="UP000009038"/>
    </source>
</evidence>